<keyword evidence="2" id="KW-1185">Reference proteome</keyword>
<gene>
    <name evidence="3" type="primary">LOC117356996</name>
</gene>
<evidence type="ECO:0000313" key="2">
    <source>
        <dbReference type="Proteomes" id="UP000515159"/>
    </source>
</evidence>
<dbReference type="RefSeq" id="XP_033792952.1">
    <property type="nucleotide sequence ID" value="XM_033937061.1"/>
</dbReference>
<sequence length="234" mass="25135">MLKAGSQGVMDQSDLSTDLSTENEGGEEVKSRIGSECVMDQTDLSTENEGGEEVKNRIGSEGVMDQTDLSTENEGGEEVKSRGRGGRNRGGAIRGGMVKKVPVIIGRERNRDKVTNGSGRRRGSRGRMRPYPNPRGRRGSRGGPPGFPPPPHMRGMPRSPYPHLPPRPAFSLPPPPGPMGFRGRPLFARARGVPLGPRGHFLSSRGFPNGLGAPPLPPPGRGQRWPGPPGGRRY</sequence>
<keyword evidence="3" id="KW-0176">Collagen</keyword>
<proteinExistence type="predicted"/>
<feature type="compositionally biased region" description="Polar residues" evidence="1">
    <location>
        <begin position="9"/>
        <end position="23"/>
    </location>
</feature>
<feature type="region of interest" description="Disordered" evidence="1">
    <location>
        <begin position="1"/>
        <end position="185"/>
    </location>
</feature>
<name>A0A6P8PY54_GEOSA</name>
<organism evidence="2 3">
    <name type="scientific">Geotrypetes seraphini</name>
    <name type="common">Gaboon caecilian</name>
    <name type="synonym">Caecilia seraphini</name>
    <dbReference type="NCBI Taxonomy" id="260995"/>
    <lineage>
        <taxon>Eukaryota</taxon>
        <taxon>Metazoa</taxon>
        <taxon>Chordata</taxon>
        <taxon>Craniata</taxon>
        <taxon>Vertebrata</taxon>
        <taxon>Euteleostomi</taxon>
        <taxon>Amphibia</taxon>
        <taxon>Gymnophiona</taxon>
        <taxon>Geotrypetes</taxon>
    </lineage>
</organism>
<dbReference type="Proteomes" id="UP000515159">
    <property type="component" value="Chromosome 3"/>
</dbReference>
<feature type="region of interest" description="Disordered" evidence="1">
    <location>
        <begin position="199"/>
        <end position="234"/>
    </location>
</feature>
<reference evidence="3" key="1">
    <citation type="submission" date="2025-08" db="UniProtKB">
        <authorList>
            <consortium name="RefSeq"/>
        </authorList>
    </citation>
    <scope>IDENTIFICATION</scope>
</reference>
<protein>
    <submittedName>
        <fullName evidence="3">Cuticle collagen 99 isoform X2</fullName>
    </submittedName>
</protein>
<evidence type="ECO:0000256" key="1">
    <source>
        <dbReference type="SAM" id="MobiDB-lite"/>
    </source>
</evidence>
<dbReference type="AlphaFoldDB" id="A0A6P8PY54"/>
<feature type="compositionally biased region" description="Pro residues" evidence="1">
    <location>
        <begin position="159"/>
        <end position="178"/>
    </location>
</feature>
<dbReference type="GeneID" id="117356996"/>
<evidence type="ECO:0000313" key="3">
    <source>
        <dbReference type="RefSeq" id="XP_033792952.1"/>
    </source>
</evidence>
<feature type="compositionally biased region" description="Basic residues" evidence="1">
    <location>
        <begin position="119"/>
        <end position="128"/>
    </location>
</feature>
<dbReference type="GO" id="GO:0005581">
    <property type="term" value="C:collagen trimer"/>
    <property type="evidence" value="ECO:0007669"/>
    <property type="project" value="UniProtKB-KW"/>
</dbReference>
<accession>A0A6P8PY54</accession>